<dbReference type="Pfam" id="PF01073">
    <property type="entry name" value="3Beta_HSD"/>
    <property type="match status" value="1"/>
</dbReference>
<reference evidence="25" key="1">
    <citation type="submission" date="2024-06" db="UniProtKB">
        <authorList>
            <consortium name="Ensembl"/>
        </authorList>
    </citation>
    <scope>IDENTIFICATION</scope>
</reference>
<evidence type="ECO:0000256" key="13">
    <source>
        <dbReference type="ARBA" id="ARBA00050830"/>
    </source>
</evidence>
<dbReference type="EMBL" id="AEYP01082210">
    <property type="status" value="NOT_ANNOTATED_CDS"/>
    <property type="molecule type" value="Genomic_DNA"/>
</dbReference>
<dbReference type="InterPro" id="IPR050425">
    <property type="entry name" value="NAD(P)_dehydrat-like"/>
</dbReference>
<evidence type="ECO:0000256" key="4">
    <source>
        <dbReference type="ARBA" id="ARBA00022692"/>
    </source>
</evidence>
<comment type="function">
    <text evidence="16">The 3-beta-HSD enzymatic system plays a crucial role in the biosynthesis of all classes of hormonal steroids. HSD VII is active against four 7-alpha-hydroxylated sterols. Does not metabolize several different C(19/21) steroids as substrates. Involved in bile acid synthesis. Plays a key role in cell positioning and movement in lymphoid tissues by mediating degradation of 7-alpha,25-dihydroxycholesterol (7-alpha,25-OHC): 7-alpha,25-OHC acts as a ligand for the G protein-coupled receptor GPR183/EBI2, a chemotactic receptor for a number of lymphoid cells.</text>
</comment>
<evidence type="ECO:0000256" key="1">
    <source>
        <dbReference type="ARBA" id="ARBA00004477"/>
    </source>
</evidence>
<evidence type="ECO:0000256" key="23">
    <source>
        <dbReference type="RuleBase" id="RU004475"/>
    </source>
</evidence>
<keyword evidence="11" id="KW-0755">Steroidogenesis</keyword>
<evidence type="ECO:0000256" key="2">
    <source>
        <dbReference type="ARBA" id="ARBA00005202"/>
    </source>
</evidence>
<dbReference type="GO" id="GO:0006694">
    <property type="term" value="P:steroid biosynthetic process"/>
    <property type="evidence" value="ECO:0007669"/>
    <property type="project" value="UniProtKB-KW"/>
</dbReference>
<keyword evidence="4" id="KW-0812">Transmembrane</keyword>
<evidence type="ECO:0000256" key="8">
    <source>
        <dbReference type="ARBA" id="ARBA00023027"/>
    </source>
</evidence>
<dbReference type="GeneTree" id="ENSGT00940000160236"/>
<name>M3YK64_MUSPF</name>
<keyword evidence="8" id="KW-0520">NAD</keyword>
<dbReference type="FunFam" id="3.40.50.720:FF:000262">
    <property type="entry name" value="3 beta-hydroxysteroid dehydrogenase type 7 isoform X1"/>
    <property type="match status" value="1"/>
</dbReference>
<keyword evidence="7 23" id="KW-0560">Oxidoreductase</keyword>
<evidence type="ECO:0000256" key="21">
    <source>
        <dbReference type="ARBA" id="ARBA00079006"/>
    </source>
</evidence>
<dbReference type="GO" id="GO:0047016">
    <property type="term" value="F:cholest-5-ene-3-beta,7-alpha-diol 3-beta-dehydrogenase activity"/>
    <property type="evidence" value="ECO:0007669"/>
    <property type="project" value="UniProtKB-EC"/>
</dbReference>
<evidence type="ECO:0000256" key="15">
    <source>
        <dbReference type="ARBA" id="ARBA00052244"/>
    </source>
</evidence>
<evidence type="ECO:0000256" key="19">
    <source>
        <dbReference type="ARBA" id="ARBA00073451"/>
    </source>
</evidence>
<feature type="domain" description="3-beta hydroxysteroid dehydrogenase/isomerase" evidence="24">
    <location>
        <begin position="13"/>
        <end position="288"/>
    </location>
</feature>
<evidence type="ECO:0000256" key="22">
    <source>
        <dbReference type="ARBA" id="ARBA00080609"/>
    </source>
</evidence>
<dbReference type="Ensembl" id="ENSMPUT00000011914.1">
    <property type="protein sequence ID" value="ENSMPUP00000011721.1"/>
    <property type="gene ID" value="ENSMPUG00000011815.1"/>
</dbReference>
<dbReference type="InParanoid" id="M3YK64"/>
<keyword evidence="5" id="KW-0256">Endoplasmic reticulum</keyword>
<evidence type="ECO:0000256" key="18">
    <source>
        <dbReference type="ARBA" id="ARBA00066680"/>
    </source>
</evidence>
<comment type="catalytic activity">
    <reaction evidence="12">
        <text>7alpha,25-dihydroxycholesterol + NAD(+) = 7alpha,25-dihydroxy-4-cholesten-3-one + NADH + H(+)</text>
        <dbReference type="Rhea" id="RHEA:47156"/>
        <dbReference type="ChEBI" id="CHEBI:15378"/>
        <dbReference type="ChEBI" id="CHEBI:37623"/>
        <dbReference type="ChEBI" id="CHEBI:57540"/>
        <dbReference type="ChEBI" id="CHEBI:57945"/>
        <dbReference type="ChEBI" id="CHEBI:81013"/>
    </reaction>
    <physiologicalReaction direction="left-to-right" evidence="12">
        <dbReference type="Rhea" id="RHEA:47157"/>
    </physiologicalReaction>
</comment>
<dbReference type="GO" id="GO:0035754">
    <property type="term" value="P:B cell chemotaxis"/>
    <property type="evidence" value="ECO:0007669"/>
    <property type="project" value="Ensembl"/>
</dbReference>
<dbReference type="AlphaFoldDB" id="M3YK64"/>
<protein>
    <recommendedName>
        <fullName evidence="19">3 beta-hydroxysteroid dehydrogenase type 7</fullName>
        <ecNumber evidence="18">1.1.1.181</ecNumber>
    </recommendedName>
    <alternativeName>
        <fullName evidence="21">3 beta-hydroxysteroid dehydrogenase type VII</fullName>
    </alternativeName>
    <alternativeName>
        <fullName evidence="20">3-beta-hydroxy-Delta(5)-C27 steroid oxidoreductase</fullName>
    </alternativeName>
    <alternativeName>
        <fullName evidence="22">Cholest-5-ene-3-beta,7-alpha-diol 3-beta-dehydrogenase</fullName>
    </alternativeName>
</protein>
<evidence type="ECO:0000256" key="6">
    <source>
        <dbReference type="ARBA" id="ARBA00022989"/>
    </source>
</evidence>
<comment type="similarity">
    <text evidence="3 23">Belongs to the 3-beta-HSD family.</text>
</comment>
<dbReference type="GO" id="GO:0005789">
    <property type="term" value="C:endoplasmic reticulum membrane"/>
    <property type="evidence" value="ECO:0007669"/>
    <property type="project" value="UniProtKB-SubCell"/>
</dbReference>
<evidence type="ECO:0000313" key="25">
    <source>
        <dbReference type="Ensembl" id="ENSMPUP00000011721.1"/>
    </source>
</evidence>
<sequence length="372" mass="41403">MAESPEARELVYLVTGGCGFLGEHVVRMLLQREPRLLELRVFDLHLGPWLEELKTGPVQVTAIQGDVTQAHEVAAAVAGAHVVIHTAGLVDVFGRASPETIYEVNVQGTKNVIEACVQTGTRFLVYTSSMEVVGPNIKGHPFYSSTRGDEDTPYEAAHSHPYPCSKAQAEQLVLEANGREVHGGLPLVTCALRPTGIYGEGHQIMRDFYRQGLRLGGRLFRAIPASVEHGRVYVGNVAWMHVLAARELEQRAALMGGQVYFCYDDSPYKSYEDFNMEFLGPCGLRLVESRLLVPYWLLVLLAALNALLQWLLRPLFLYAPLLNPYTLAVANTTFTVSTDKAQRHFGYVPLFSWEDSRTRTIRWVQAMEGSAQ</sequence>
<dbReference type="SUPFAM" id="SSF51735">
    <property type="entry name" value="NAD(P)-binding Rossmann-fold domains"/>
    <property type="match status" value="1"/>
</dbReference>
<keyword evidence="9" id="KW-0443">Lipid metabolism</keyword>
<evidence type="ECO:0000256" key="11">
    <source>
        <dbReference type="ARBA" id="ARBA00023250"/>
    </source>
</evidence>
<dbReference type="STRING" id="9669.ENSMPUP00000011721"/>
<dbReference type="HOGENOM" id="CLU_007383_6_3_1"/>
<keyword evidence="10" id="KW-0472">Membrane</keyword>
<evidence type="ECO:0000256" key="14">
    <source>
        <dbReference type="ARBA" id="ARBA00052129"/>
    </source>
</evidence>
<evidence type="ECO:0000256" key="5">
    <source>
        <dbReference type="ARBA" id="ARBA00022824"/>
    </source>
</evidence>
<gene>
    <name evidence="25" type="primary">HSD3B7</name>
</gene>
<dbReference type="GO" id="GO:0005811">
    <property type="term" value="C:lipid droplet"/>
    <property type="evidence" value="ECO:0007669"/>
    <property type="project" value="Ensembl"/>
</dbReference>
<evidence type="ECO:0000259" key="24">
    <source>
        <dbReference type="Pfam" id="PF01073"/>
    </source>
</evidence>
<dbReference type="PANTHER" id="PTHR10366">
    <property type="entry name" value="NAD DEPENDENT EPIMERASE/DEHYDRATASE"/>
    <property type="match status" value="1"/>
</dbReference>
<dbReference type="OMA" id="GDHFKRG"/>
<evidence type="ECO:0000256" key="3">
    <source>
        <dbReference type="ARBA" id="ARBA00009219"/>
    </source>
</evidence>
<dbReference type="InterPro" id="IPR036291">
    <property type="entry name" value="NAD(P)-bd_dom_sf"/>
</dbReference>
<comment type="catalytic activity">
    <reaction evidence="13">
        <text>(24S)-7alpha-dihydroxycholesterol + NAD(+) = (24S)-7alpha,24-dihydroxycholest-4-en-3-one + NADH + H(+)</text>
        <dbReference type="Rhea" id="RHEA:47200"/>
        <dbReference type="ChEBI" id="CHEBI:15378"/>
        <dbReference type="ChEBI" id="CHEBI:37640"/>
        <dbReference type="ChEBI" id="CHEBI:57540"/>
        <dbReference type="ChEBI" id="CHEBI:57945"/>
        <dbReference type="ChEBI" id="CHEBI:63838"/>
    </reaction>
    <physiologicalReaction direction="left-to-right" evidence="13">
        <dbReference type="Rhea" id="RHEA:47201"/>
    </physiologicalReaction>
</comment>
<keyword evidence="6" id="KW-1133">Transmembrane helix</keyword>
<proteinExistence type="inferred from homology"/>
<evidence type="ECO:0000256" key="20">
    <source>
        <dbReference type="ARBA" id="ARBA00077524"/>
    </source>
</evidence>
<dbReference type="PANTHER" id="PTHR10366:SF847">
    <property type="entry name" value="3 BETA-HYDROXYSTEROID DEHYDROGENASE TYPE 7"/>
    <property type="match status" value="1"/>
</dbReference>
<evidence type="ECO:0000256" key="10">
    <source>
        <dbReference type="ARBA" id="ARBA00023136"/>
    </source>
</evidence>
<dbReference type="Gene3D" id="3.40.50.720">
    <property type="entry name" value="NAD(P)-binding Rossmann-like Domain"/>
    <property type="match status" value="1"/>
</dbReference>
<comment type="pathway">
    <text evidence="17">Steroid biosynthesis.</text>
</comment>
<dbReference type="CDD" id="cd09811">
    <property type="entry name" value="3b-HSD_HSDB1_like_SDR_e"/>
    <property type="match status" value="1"/>
</dbReference>
<dbReference type="eggNOG" id="KOG1430">
    <property type="taxonomic scope" value="Eukaryota"/>
</dbReference>
<dbReference type="EC" id="1.1.1.181" evidence="18"/>
<comment type="pathway">
    <text evidence="2">Lipid metabolism; steroid biosynthesis.</text>
</comment>
<dbReference type="InterPro" id="IPR002225">
    <property type="entry name" value="3Beta_OHSteriod_DH/Estase"/>
</dbReference>
<evidence type="ECO:0000256" key="7">
    <source>
        <dbReference type="ARBA" id="ARBA00023002"/>
    </source>
</evidence>
<comment type="catalytic activity">
    <reaction evidence="15">
        <text>(25R)-cholest-5-en-3beta,7alpha,26-triol + NAD(+) = (25R)-7alpha,26-dihydroxycholest-4-en-3-one + NADH + H(+)</text>
        <dbReference type="Rhea" id="RHEA:47180"/>
        <dbReference type="ChEBI" id="CHEBI:15378"/>
        <dbReference type="ChEBI" id="CHEBI:57540"/>
        <dbReference type="ChEBI" id="CHEBI:57945"/>
        <dbReference type="ChEBI" id="CHEBI:76592"/>
        <dbReference type="ChEBI" id="CHEBI:87476"/>
    </reaction>
    <physiologicalReaction direction="left-to-right" evidence="15">
        <dbReference type="Rhea" id="RHEA:47181"/>
    </physiologicalReaction>
</comment>
<evidence type="ECO:0000256" key="9">
    <source>
        <dbReference type="ARBA" id="ARBA00023098"/>
    </source>
</evidence>
<organism evidence="25">
    <name type="scientific">Mustela putorius furo</name>
    <name type="common">European domestic ferret</name>
    <name type="synonym">Mustela furo</name>
    <dbReference type="NCBI Taxonomy" id="9669"/>
    <lineage>
        <taxon>Eukaryota</taxon>
        <taxon>Metazoa</taxon>
        <taxon>Chordata</taxon>
        <taxon>Craniata</taxon>
        <taxon>Vertebrata</taxon>
        <taxon>Euteleostomi</taxon>
        <taxon>Mammalia</taxon>
        <taxon>Eutheria</taxon>
        <taxon>Laurasiatheria</taxon>
        <taxon>Carnivora</taxon>
        <taxon>Caniformia</taxon>
        <taxon>Musteloidea</taxon>
        <taxon>Mustelidae</taxon>
        <taxon>Mustelinae</taxon>
        <taxon>Mustela</taxon>
    </lineage>
</organism>
<evidence type="ECO:0000256" key="12">
    <source>
        <dbReference type="ARBA" id="ARBA00050135"/>
    </source>
</evidence>
<comment type="catalytic activity">
    <reaction evidence="14">
        <text>7alpha-hydroxycholesterol + NAD(+) = 7alpha-hydroxycholest-4-en-3-one + NADH + H(+)</text>
        <dbReference type="Rhea" id="RHEA:11896"/>
        <dbReference type="ChEBI" id="CHEBI:15378"/>
        <dbReference type="ChEBI" id="CHEBI:17500"/>
        <dbReference type="ChEBI" id="CHEBI:17899"/>
        <dbReference type="ChEBI" id="CHEBI:57540"/>
        <dbReference type="ChEBI" id="CHEBI:57945"/>
        <dbReference type="EC" id="1.1.1.181"/>
    </reaction>
    <physiologicalReaction direction="left-to-right" evidence="14">
        <dbReference type="Rhea" id="RHEA:11897"/>
    </physiologicalReaction>
</comment>
<accession>M3YK64</accession>
<comment type="subcellular location">
    <subcellularLocation>
        <location evidence="1">Endoplasmic reticulum membrane</location>
        <topology evidence="1">Multi-pass membrane protein</topology>
    </subcellularLocation>
</comment>
<evidence type="ECO:0000256" key="16">
    <source>
        <dbReference type="ARBA" id="ARBA00056085"/>
    </source>
</evidence>
<evidence type="ECO:0000256" key="17">
    <source>
        <dbReference type="ARBA" id="ARBA00060577"/>
    </source>
</evidence>